<comment type="caution">
    <text evidence="1">The sequence shown here is derived from an EMBL/GenBank/DDBJ whole genome shotgun (WGS) entry which is preliminary data.</text>
</comment>
<name>A0A1E5PJ85_9ACTN</name>
<dbReference type="STRING" id="285458.BGM19_16060"/>
<dbReference type="InterPro" id="IPR003325">
    <property type="entry name" value="TerD"/>
</dbReference>
<evidence type="ECO:0000313" key="1">
    <source>
        <dbReference type="EMBL" id="OEJ29586.1"/>
    </source>
</evidence>
<dbReference type="CDD" id="cd06974">
    <property type="entry name" value="TerD_like"/>
    <property type="match status" value="1"/>
</dbReference>
<keyword evidence="2" id="KW-1185">Reference proteome</keyword>
<dbReference type="AlphaFoldDB" id="A0A1E5PJ85"/>
<organism evidence="1 2">
    <name type="scientific">Streptomyces agglomeratus</name>
    <dbReference type="NCBI Taxonomy" id="285458"/>
    <lineage>
        <taxon>Bacteria</taxon>
        <taxon>Bacillati</taxon>
        <taxon>Actinomycetota</taxon>
        <taxon>Actinomycetes</taxon>
        <taxon>Kitasatosporales</taxon>
        <taxon>Streptomycetaceae</taxon>
        <taxon>Streptomyces</taxon>
    </lineage>
</organism>
<reference evidence="1 2" key="1">
    <citation type="submission" date="2016-08" db="EMBL/GenBank/DDBJ databases">
        <title>Complete genome sequence of Streptomyces agglomeratus strain 6-3-2, a novel anti-MRSA actinomycete isolated from Wuli of Tebit, China.</title>
        <authorList>
            <person name="Chen X."/>
        </authorList>
    </citation>
    <scope>NUCLEOTIDE SEQUENCE [LARGE SCALE GENOMIC DNA]</scope>
    <source>
        <strain evidence="1 2">6-3-2</strain>
    </source>
</reference>
<gene>
    <name evidence="1" type="ORF">AS594_20900</name>
</gene>
<accession>A0A1E5PJ85</accession>
<protein>
    <submittedName>
        <fullName evidence="1">Tellurium resistance protein</fullName>
    </submittedName>
</protein>
<dbReference type="Gene3D" id="2.60.60.30">
    <property type="entry name" value="sav2460 like domains"/>
    <property type="match status" value="1"/>
</dbReference>
<evidence type="ECO:0000313" key="2">
    <source>
        <dbReference type="Proteomes" id="UP000095759"/>
    </source>
</evidence>
<sequence length="189" mass="20419">MLTRADPQARIAGRGVLQANLNWLPEAGADLNLCCLVSSTDGSATVVQSLGDDYGSLTSPPYVALDHDDRTGESSDGETLRVSIEHRAAFKRLLFFVYIYEGAADFRDLGAVATVTAPSGDGCRILLDDSPPGSTACAVALVAPDNGGLSVRREVRWFTGWPVMAPHRQINDAYGFGIESWTTMEKRRR</sequence>
<dbReference type="Proteomes" id="UP000095759">
    <property type="component" value="Unassembled WGS sequence"/>
</dbReference>
<proteinExistence type="predicted"/>
<dbReference type="EMBL" id="MEHJ01000001">
    <property type="protein sequence ID" value="OEJ29586.1"/>
    <property type="molecule type" value="Genomic_DNA"/>
</dbReference>